<gene>
    <name evidence="2" type="ORF">DCW74_02710</name>
</gene>
<evidence type="ECO:0000256" key="1">
    <source>
        <dbReference type="SAM" id="MobiDB-lite"/>
    </source>
</evidence>
<dbReference type="AlphaFoldDB" id="A0A350P010"/>
<feature type="region of interest" description="Disordered" evidence="1">
    <location>
        <begin position="306"/>
        <end position="340"/>
    </location>
</feature>
<dbReference type="EMBL" id="DNAN01000094">
    <property type="protein sequence ID" value="HAW74627.1"/>
    <property type="molecule type" value="Genomic_DNA"/>
</dbReference>
<proteinExistence type="predicted"/>
<feature type="non-terminal residue" evidence="2">
    <location>
        <position position="340"/>
    </location>
</feature>
<name>A0A350P010_9ALTE</name>
<evidence type="ECO:0000313" key="2">
    <source>
        <dbReference type="EMBL" id="HAW74627.1"/>
    </source>
</evidence>
<reference evidence="2 3" key="1">
    <citation type="journal article" date="2018" name="Nat. Biotechnol.">
        <title>A standardized bacterial taxonomy based on genome phylogeny substantially revises the tree of life.</title>
        <authorList>
            <person name="Parks D.H."/>
            <person name="Chuvochina M."/>
            <person name="Waite D.W."/>
            <person name="Rinke C."/>
            <person name="Skarshewski A."/>
            <person name="Chaumeil P.A."/>
            <person name="Hugenholtz P."/>
        </authorList>
    </citation>
    <scope>NUCLEOTIDE SEQUENCE [LARGE SCALE GENOMIC DNA]</scope>
    <source>
        <strain evidence="2">UBA11978</strain>
    </source>
</reference>
<sequence length="340" mass="35576">MTNVLLAEAKHDSAPDETGTESVNYTASHWSTNAPKLVFHLGTQNNVTQITSDADLAFGFGNASEMANISYFNEDGQSTKTDTQYSIQNADVVTHIGDNAAITEAASISSLSAASVSLLWETVTTQGLTFGQLALGGDAIENISIDVIETPLANGQVSYTGPGFQPDALISLFGSTTANVPYRVNGSFCGMGMSDGTTDVTSYQTSLNNQSTSNTASLMKDQFISIYAWNKNPQETATVVSLDSSGYTLDWAYTAGGTGREVVILAIKGPAVKVLRGTQPTSNSTVNRDAGFPPKAAIGFMSMKAASSDSTDDSRLGVGFWSAEGDSQKSGGALDEDAQS</sequence>
<comment type="caution">
    <text evidence="2">The sequence shown here is derived from an EMBL/GenBank/DDBJ whole genome shotgun (WGS) entry which is preliminary data.</text>
</comment>
<protein>
    <submittedName>
        <fullName evidence="2">Uncharacterized protein</fullName>
    </submittedName>
</protein>
<dbReference type="Proteomes" id="UP000263517">
    <property type="component" value="Unassembled WGS sequence"/>
</dbReference>
<organism evidence="2 3">
    <name type="scientific">Alteromonas australica</name>
    <dbReference type="NCBI Taxonomy" id="589873"/>
    <lineage>
        <taxon>Bacteria</taxon>
        <taxon>Pseudomonadati</taxon>
        <taxon>Pseudomonadota</taxon>
        <taxon>Gammaproteobacteria</taxon>
        <taxon>Alteromonadales</taxon>
        <taxon>Alteromonadaceae</taxon>
        <taxon>Alteromonas/Salinimonas group</taxon>
        <taxon>Alteromonas</taxon>
    </lineage>
</organism>
<evidence type="ECO:0000313" key="3">
    <source>
        <dbReference type="Proteomes" id="UP000263517"/>
    </source>
</evidence>
<accession>A0A350P010</accession>